<protein>
    <submittedName>
        <fullName evidence="3">Uncharacterized protein</fullName>
    </submittedName>
</protein>
<evidence type="ECO:0000313" key="3">
    <source>
        <dbReference type="EMBL" id="KNE70997.1"/>
    </source>
</evidence>
<reference evidence="4" key="2">
    <citation type="submission" date="2009-11" db="EMBL/GenBank/DDBJ databases">
        <title>The Genome Sequence of Allomyces macrogynus strain ATCC 38327.</title>
        <authorList>
            <consortium name="The Broad Institute Genome Sequencing Platform"/>
            <person name="Russ C."/>
            <person name="Cuomo C."/>
            <person name="Shea T."/>
            <person name="Young S.K."/>
            <person name="Zeng Q."/>
            <person name="Koehrsen M."/>
            <person name="Haas B."/>
            <person name="Borodovsky M."/>
            <person name="Guigo R."/>
            <person name="Alvarado L."/>
            <person name="Berlin A."/>
            <person name="Borenstein D."/>
            <person name="Chen Z."/>
            <person name="Engels R."/>
            <person name="Freedman E."/>
            <person name="Gellesch M."/>
            <person name="Goldberg J."/>
            <person name="Griggs A."/>
            <person name="Gujja S."/>
            <person name="Heiman D."/>
            <person name="Hepburn T."/>
            <person name="Howarth C."/>
            <person name="Jen D."/>
            <person name="Larson L."/>
            <person name="Lewis B."/>
            <person name="Mehta T."/>
            <person name="Park D."/>
            <person name="Pearson M."/>
            <person name="Roberts A."/>
            <person name="Saif S."/>
            <person name="Shenoy N."/>
            <person name="Sisk P."/>
            <person name="Stolte C."/>
            <person name="Sykes S."/>
            <person name="Walk T."/>
            <person name="White J."/>
            <person name="Yandava C."/>
            <person name="Burger G."/>
            <person name="Gray M.W."/>
            <person name="Holland P.W.H."/>
            <person name="King N."/>
            <person name="Lang F.B.F."/>
            <person name="Roger A.J."/>
            <person name="Ruiz-Trillo I."/>
            <person name="Lander E."/>
            <person name="Nusbaum C."/>
        </authorList>
    </citation>
    <scope>NUCLEOTIDE SEQUENCE [LARGE SCALE GENOMIC DNA]</scope>
    <source>
        <strain evidence="4">ATCC 38327</strain>
    </source>
</reference>
<sequence>MGFTLRRSPSEDRRLRANAAAAAERTGIHRSSRTRHSAVSPRDSSKHSLTSSDDDNDDDESSSTASSSSSWSSSSSSAALPASVPLRAALQSASAMRFPPSTQSAERSDSDDSNLGAEDRVVRRLARRYVEGMADPSPMPRTAAMSQESARDLLARTRAAARRLRETRRRLELASQTARRAVHPAAAGIAGIDSASDSDSSMDIDRVQPQPQYIAAPSASTAPFWSLVVRLDGMLADSVHQTHPASPVAFSRDAHQPDWQTPRGLIADGIVPVTDRVRMLPSPAPAMGPGMELAPVGEDAAGGASRAVNATDVQRHLV</sequence>
<accession>A0A0L0T8D2</accession>
<dbReference type="EMBL" id="GG745369">
    <property type="protein sequence ID" value="KNE70997.1"/>
    <property type="molecule type" value="Genomic_DNA"/>
</dbReference>
<feature type="coiled-coil region" evidence="1">
    <location>
        <begin position="154"/>
        <end position="181"/>
    </location>
</feature>
<feature type="region of interest" description="Disordered" evidence="2">
    <location>
        <begin position="1"/>
        <end position="120"/>
    </location>
</feature>
<keyword evidence="1" id="KW-0175">Coiled coil</keyword>
<feature type="compositionally biased region" description="Low complexity" evidence="2">
    <location>
        <begin position="62"/>
        <end position="83"/>
    </location>
</feature>
<feature type="compositionally biased region" description="Acidic residues" evidence="2">
    <location>
        <begin position="52"/>
        <end position="61"/>
    </location>
</feature>
<dbReference type="VEuPathDB" id="FungiDB:AMAG_15255"/>
<proteinExistence type="predicted"/>
<keyword evidence="4" id="KW-1185">Reference proteome</keyword>
<organism evidence="3 4">
    <name type="scientific">Allomyces macrogynus (strain ATCC 38327)</name>
    <name type="common">Allomyces javanicus var. macrogynus</name>
    <dbReference type="NCBI Taxonomy" id="578462"/>
    <lineage>
        <taxon>Eukaryota</taxon>
        <taxon>Fungi</taxon>
        <taxon>Fungi incertae sedis</taxon>
        <taxon>Blastocladiomycota</taxon>
        <taxon>Blastocladiomycetes</taxon>
        <taxon>Blastocladiales</taxon>
        <taxon>Blastocladiaceae</taxon>
        <taxon>Allomyces</taxon>
    </lineage>
</organism>
<dbReference type="AlphaFoldDB" id="A0A0L0T8D2"/>
<name>A0A0L0T8D2_ALLM3</name>
<gene>
    <name evidence="3" type="ORF">AMAG_15255</name>
</gene>
<evidence type="ECO:0000256" key="1">
    <source>
        <dbReference type="SAM" id="Coils"/>
    </source>
</evidence>
<evidence type="ECO:0000313" key="4">
    <source>
        <dbReference type="Proteomes" id="UP000054350"/>
    </source>
</evidence>
<evidence type="ECO:0000256" key="2">
    <source>
        <dbReference type="SAM" id="MobiDB-lite"/>
    </source>
</evidence>
<reference evidence="3 4" key="1">
    <citation type="submission" date="2009-11" db="EMBL/GenBank/DDBJ databases">
        <title>Annotation of Allomyces macrogynus ATCC 38327.</title>
        <authorList>
            <consortium name="The Broad Institute Genome Sequencing Platform"/>
            <person name="Russ C."/>
            <person name="Cuomo C."/>
            <person name="Burger G."/>
            <person name="Gray M.W."/>
            <person name="Holland P.W.H."/>
            <person name="King N."/>
            <person name="Lang F.B.F."/>
            <person name="Roger A.J."/>
            <person name="Ruiz-Trillo I."/>
            <person name="Young S.K."/>
            <person name="Zeng Q."/>
            <person name="Gargeya S."/>
            <person name="Fitzgerald M."/>
            <person name="Haas B."/>
            <person name="Abouelleil A."/>
            <person name="Alvarado L."/>
            <person name="Arachchi H.M."/>
            <person name="Berlin A."/>
            <person name="Chapman S.B."/>
            <person name="Gearin G."/>
            <person name="Goldberg J."/>
            <person name="Griggs A."/>
            <person name="Gujja S."/>
            <person name="Hansen M."/>
            <person name="Heiman D."/>
            <person name="Howarth C."/>
            <person name="Larimer J."/>
            <person name="Lui A."/>
            <person name="MacDonald P.J.P."/>
            <person name="McCowen C."/>
            <person name="Montmayeur A."/>
            <person name="Murphy C."/>
            <person name="Neiman D."/>
            <person name="Pearson M."/>
            <person name="Priest M."/>
            <person name="Roberts A."/>
            <person name="Saif S."/>
            <person name="Shea T."/>
            <person name="Sisk P."/>
            <person name="Stolte C."/>
            <person name="Sykes S."/>
            <person name="Wortman J."/>
            <person name="Nusbaum C."/>
            <person name="Birren B."/>
        </authorList>
    </citation>
    <scope>NUCLEOTIDE SEQUENCE [LARGE SCALE GENOMIC DNA]</scope>
    <source>
        <strain evidence="3 4">ATCC 38327</strain>
    </source>
</reference>
<dbReference type="Proteomes" id="UP000054350">
    <property type="component" value="Unassembled WGS sequence"/>
</dbReference>